<dbReference type="Gene3D" id="1.20.1740.10">
    <property type="entry name" value="Amino acid/polyamine transporter I"/>
    <property type="match status" value="1"/>
</dbReference>
<keyword evidence="3 5" id="KW-1133">Transmembrane helix</keyword>
<organism evidence="6 7">
    <name type="scientific">Heterorhabditis bacteriophora</name>
    <name type="common">Entomopathogenic nematode worm</name>
    <dbReference type="NCBI Taxonomy" id="37862"/>
    <lineage>
        <taxon>Eukaryota</taxon>
        <taxon>Metazoa</taxon>
        <taxon>Ecdysozoa</taxon>
        <taxon>Nematoda</taxon>
        <taxon>Chromadorea</taxon>
        <taxon>Rhabditida</taxon>
        <taxon>Rhabditina</taxon>
        <taxon>Rhabditomorpha</taxon>
        <taxon>Strongyloidea</taxon>
        <taxon>Heterorhabditidae</taxon>
        <taxon>Heterorhabditis</taxon>
    </lineage>
</organism>
<feature type="transmembrane region" description="Helical" evidence="5">
    <location>
        <begin position="46"/>
        <end position="64"/>
    </location>
</feature>
<evidence type="ECO:0000313" key="7">
    <source>
        <dbReference type="WBParaSite" id="Hba_17471"/>
    </source>
</evidence>
<reference evidence="7" key="1">
    <citation type="submission" date="2016-11" db="UniProtKB">
        <authorList>
            <consortium name="WormBaseParasite"/>
        </authorList>
    </citation>
    <scope>IDENTIFICATION</scope>
</reference>
<evidence type="ECO:0000256" key="4">
    <source>
        <dbReference type="ARBA" id="ARBA00023136"/>
    </source>
</evidence>
<dbReference type="AlphaFoldDB" id="A0A1I7XJH0"/>
<comment type="subcellular location">
    <subcellularLocation>
        <location evidence="1">Membrane</location>
        <topology evidence="1">Multi-pass membrane protein</topology>
    </subcellularLocation>
</comment>
<evidence type="ECO:0000256" key="5">
    <source>
        <dbReference type="SAM" id="Phobius"/>
    </source>
</evidence>
<dbReference type="WBParaSite" id="Hba_17471">
    <property type="protein sequence ID" value="Hba_17471"/>
    <property type="gene ID" value="Hba_17471"/>
</dbReference>
<feature type="transmembrane region" description="Helical" evidence="5">
    <location>
        <begin position="71"/>
        <end position="93"/>
    </location>
</feature>
<dbReference type="InterPro" id="IPR050598">
    <property type="entry name" value="AminoAcid_Transporter"/>
</dbReference>
<evidence type="ECO:0000256" key="3">
    <source>
        <dbReference type="ARBA" id="ARBA00022989"/>
    </source>
</evidence>
<keyword evidence="6" id="KW-1185">Reference proteome</keyword>
<dbReference type="Proteomes" id="UP000095283">
    <property type="component" value="Unplaced"/>
</dbReference>
<dbReference type="Pfam" id="PF13520">
    <property type="entry name" value="AA_permease_2"/>
    <property type="match status" value="1"/>
</dbReference>
<accession>A0A1I7XJH0</accession>
<dbReference type="InterPro" id="IPR002293">
    <property type="entry name" value="AA/rel_permease1"/>
</dbReference>
<dbReference type="PANTHER" id="PTHR11785:SF531">
    <property type="entry name" value="LARGE NEUTRAL AMINO ACIDS TRANSPORTER SMALL SUBUNIT 1"/>
    <property type="match status" value="1"/>
</dbReference>
<dbReference type="PANTHER" id="PTHR11785">
    <property type="entry name" value="AMINO ACID TRANSPORTER"/>
    <property type="match status" value="1"/>
</dbReference>
<dbReference type="GO" id="GO:0016020">
    <property type="term" value="C:membrane"/>
    <property type="evidence" value="ECO:0007669"/>
    <property type="project" value="UniProtKB-SubCell"/>
</dbReference>
<name>A0A1I7XJH0_HETBA</name>
<evidence type="ECO:0000256" key="2">
    <source>
        <dbReference type="ARBA" id="ARBA00022692"/>
    </source>
</evidence>
<sequence>MPLFVACSTIGSANGVIFTSSRLFYVGAREGQMPQVLTMINKNTRTPIPAVLLTGLLSLAYLILSKNIYSLINYIQISYWLAIGAAIAALFHLRWKMPDASRPIKRIY</sequence>
<keyword evidence="4 5" id="KW-0472">Membrane</keyword>
<dbReference type="GO" id="GO:0015179">
    <property type="term" value="F:L-amino acid transmembrane transporter activity"/>
    <property type="evidence" value="ECO:0007669"/>
    <property type="project" value="TreeGrafter"/>
</dbReference>
<keyword evidence="2 5" id="KW-0812">Transmembrane</keyword>
<proteinExistence type="predicted"/>
<evidence type="ECO:0000256" key="1">
    <source>
        <dbReference type="ARBA" id="ARBA00004141"/>
    </source>
</evidence>
<evidence type="ECO:0000313" key="6">
    <source>
        <dbReference type="Proteomes" id="UP000095283"/>
    </source>
</evidence>
<protein>
    <submittedName>
        <fullName evidence="7">AA_permease domain-containing protein</fullName>
    </submittedName>
</protein>